<dbReference type="EMBL" id="JAZBJZ010000052">
    <property type="protein sequence ID" value="MEE3717777.1"/>
    <property type="molecule type" value="Genomic_DNA"/>
</dbReference>
<dbReference type="InterPro" id="IPR050559">
    <property type="entry name" value="P-Pant_transferase_sf"/>
</dbReference>
<dbReference type="Pfam" id="PF22624">
    <property type="entry name" value="AASDHPPT_N"/>
    <property type="match status" value="1"/>
</dbReference>
<dbReference type="InterPro" id="IPR008278">
    <property type="entry name" value="4-PPantetheinyl_Trfase_dom"/>
</dbReference>
<protein>
    <submittedName>
        <fullName evidence="5">4'-phosphopantetheinyl transferase superfamily protein</fullName>
    </submittedName>
</protein>
<dbReference type="GO" id="GO:0000287">
    <property type="term" value="F:magnesium ion binding"/>
    <property type="evidence" value="ECO:0007669"/>
    <property type="project" value="InterPro"/>
</dbReference>
<dbReference type="InterPro" id="IPR055066">
    <property type="entry name" value="AASDHPPT_N"/>
</dbReference>
<evidence type="ECO:0000259" key="4">
    <source>
        <dbReference type="Pfam" id="PF22624"/>
    </source>
</evidence>
<dbReference type="RefSeq" id="WP_330484208.1">
    <property type="nucleotide sequence ID" value="NZ_JAZBJZ010000052.1"/>
</dbReference>
<dbReference type="GO" id="GO:0019878">
    <property type="term" value="P:lysine biosynthetic process via aminoadipic acid"/>
    <property type="evidence" value="ECO:0007669"/>
    <property type="project" value="TreeGrafter"/>
</dbReference>
<evidence type="ECO:0000313" key="6">
    <source>
        <dbReference type="Proteomes" id="UP001333818"/>
    </source>
</evidence>
<keyword evidence="2 5" id="KW-0808">Transferase</keyword>
<dbReference type="PANTHER" id="PTHR12215:SF10">
    <property type="entry name" value="L-AMINOADIPATE-SEMIALDEHYDE DEHYDROGENASE-PHOSPHOPANTETHEINYL TRANSFERASE"/>
    <property type="match status" value="1"/>
</dbReference>
<dbReference type="Pfam" id="PF01648">
    <property type="entry name" value="ACPS"/>
    <property type="match status" value="1"/>
</dbReference>
<sequence length="251" mass="28901">MRVKYSSFQSLNLQAHEVHLWYVDLQLTDRLLEFKAILSPDEQQRADRYRFDLHRQRFIVARGHLRTILGRYLDIQPTQVQFTYSPSGKPQLADRLWGASTMGAGNLEFNLSHAENLAVYAVTSNRAIGVDVECQQRPIEDVEQLAQRFFSRQESERLRSLPPQEQQELFLQIWTLKEAYLKATGKGLVDLERVQTDWQGERLVGLVFPDREQTWQAHQFQPQPDYVAALVVGGAIERLIEIVPDGAIAAL</sequence>
<dbReference type="Proteomes" id="UP001333818">
    <property type="component" value="Unassembled WGS sequence"/>
</dbReference>
<comment type="caution">
    <text evidence="5">The sequence shown here is derived from an EMBL/GenBank/DDBJ whole genome shotgun (WGS) entry which is preliminary data.</text>
</comment>
<reference evidence="5" key="1">
    <citation type="submission" date="2024-01" db="EMBL/GenBank/DDBJ databases">
        <title>Bank of Algae and Cyanobacteria of the Azores (BACA) strain genomes.</title>
        <authorList>
            <person name="Luz R."/>
            <person name="Cordeiro R."/>
            <person name="Fonseca A."/>
            <person name="Goncalves V."/>
        </authorList>
    </citation>
    <scope>NUCLEOTIDE SEQUENCE</scope>
    <source>
        <strain evidence="5">BACA0141</strain>
    </source>
</reference>
<feature type="domain" description="4'-phosphopantetheinyl transferase N-terminal" evidence="4">
    <location>
        <begin position="33"/>
        <end position="122"/>
    </location>
</feature>
<dbReference type="InterPro" id="IPR037143">
    <property type="entry name" value="4-PPantetheinyl_Trfase_dom_sf"/>
</dbReference>
<name>A0AAW9PUB0_9CYAN</name>
<accession>A0AAW9PUB0</accession>
<dbReference type="SUPFAM" id="SSF56214">
    <property type="entry name" value="4'-phosphopantetheinyl transferase"/>
    <property type="match status" value="2"/>
</dbReference>
<dbReference type="Gene3D" id="3.90.470.20">
    <property type="entry name" value="4'-phosphopantetheinyl transferase domain"/>
    <property type="match status" value="2"/>
</dbReference>
<evidence type="ECO:0000256" key="2">
    <source>
        <dbReference type="ARBA" id="ARBA00022679"/>
    </source>
</evidence>
<dbReference type="PANTHER" id="PTHR12215">
    <property type="entry name" value="PHOSPHOPANTETHEINE TRANSFERASE"/>
    <property type="match status" value="1"/>
</dbReference>
<dbReference type="GO" id="GO:0005829">
    <property type="term" value="C:cytosol"/>
    <property type="evidence" value="ECO:0007669"/>
    <property type="project" value="TreeGrafter"/>
</dbReference>
<keyword evidence="6" id="KW-1185">Reference proteome</keyword>
<proteinExistence type="inferred from homology"/>
<organism evidence="5 6">
    <name type="scientific">Tumidithrix elongata BACA0141</name>
    <dbReference type="NCBI Taxonomy" id="2716417"/>
    <lineage>
        <taxon>Bacteria</taxon>
        <taxon>Bacillati</taxon>
        <taxon>Cyanobacteriota</taxon>
        <taxon>Cyanophyceae</taxon>
        <taxon>Pseudanabaenales</taxon>
        <taxon>Pseudanabaenaceae</taxon>
        <taxon>Tumidithrix</taxon>
        <taxon>Tumidithrix elongata</taxon>
    </lineage>
</organism>
<evidence type="ECO:0000259" key="3">
    <source>
        <dbReference type="Pfam" id="PF01648"/>
    </source>
</evidence>
<comment type="similarity">
    <text evidence="1">Belongs to the P-Pant transferase superfamily. Gsp/Sfp/HetI/AcpT family.</text>
</comment>
<evidence type="ECO:0000256" key="1">
    <source>
        <dbReference type="ARBA" id="ARBA00010990"/>
    </source>
</evidence>
<dbReference type="AlphaFoldDB" id="A0AAW9PUB0"/>
<evidence type="ECO:0000313" key="5">
    <source>
        <dbReference type="EMBL" id="MEE3717777.1"/>
    </source>
</evidence>
<dbReference type="GO" id="GO:0008897">
    <property type="term" value="F:holo-[acyl-carrier-protein] synthase activity"/>
    <property type="evidence" value="ECO:0007669"/>
    <property type="project" value="InterPro"/>
</dbReference>
<gene>
    <name evidence="5" type="ORF">V2H45_13630</name>
</gene>
<feature type="domain" description="4'-phosphopantetheinyl transferase" evidence="3">
    <location>
        <begin position="127"/>
        <end position="231"/>
    </location>
</feature>